<evidence type="ECO:0000313" key="2">
    <source>
        <dbReference type="Proteomes" id="UP000193224"/>
    </source>
</evidence>
<accession>A0A1X7BTQ2</accession>
<organism evidence="1 2">
    <name type="scientific">Roseovarius aestuarii</name>
    <dbReference type="NCBI Taxonomy" id="475083"/>
    <lineage>
        <taxon>Bacteria</taxon>
        <taxon>Pseudomonadati</taxon>
        <taxon>Pseudomonadota</taxon>
        <taxon>Alphaproteobacteria</taxon>
        <taxon>Rhodobacterales</taxon>
        <taxon>Roseobacteraceae</taxon>
        <taxon>Roseovarius</taxon>
    </lineage>
</organism>
<evidence type="ECO:0000313" key="1">
    <source>
        <dbReference type="EMBL" id="SMC12880.1"/>
    </source>
</evidence>
<dbReference type="CDD" id="cd14789">
    <property type="entry name" value="Tiki"/>
    <property type="match status" value="1"/>
</dbReference>
<gene>
    <name evidence="1" type="ORF">ROA7745_02713</name>
</gene>
<protein>
    <submittedName>
        <fullName evidence="1">TraB family protein</fullName>
    </submittedName>
</protein>
<proteinExistence type="predicted"/>
<dbReference type="EMBL" id="FWXB01000010">
    <property type="protein sequence ID" value="SMC12880.1"/>
    <property type="molecule type" value="Genomic_DNA"/>
</dbReference>
<name>A0A1X7BTQ2_9RHOB</name>
<dbReference type="InterPro" id="IPR047111">
    <property type="entry name" value="YbaP-like"/>
</dbReference>
<dbReference type="PANTHER" id="PTHR40590:SF1">
    <property type="entry name" value="CYTOPLASMIC PROTEIN"/>
    <property type="match status" value="1"/>
</dbReference>
<dbReference type="PANTHER" id="PTHR40590">
    <property type="entry name" value="CYTOPLASMIC PROTEIN-RELATED"/>
    <property type="match status" value="1"/>
</dbReference>
<dbReference type="OrthoDB" id="9806326at2"/>
<dbReference type="AlphaFoldDB" id="A0A1X7BTQ2"/>
<dbReference type="RefSeq" id="WP_085800832.1">
    <property type="nucleotide sequence ID" value="NZ_FWXB01000010.1"/>
</dbReference>
<reference evidence="1 2" key="1">
    <citation type="submission" date="2017-03" db="EMBL/GenBank/DDBJ databases">
        <authorList>
            <person name="Afonso C.L."/>
            <person name="Miller P.J."/>
            <person name="Scott M.A."/>
            <person name="Spackman E."/>
            <person name="Goraichik I."/>
            <person name="Dimitrov K.M."/>
            <person name="Suarez D.L."/>
            <person name="Swayne D.E."/>
        </authorList>
    </citation>
    <scope>NUCLEOTIDE SEQUENCE [LARGE SCALE GENOMIC DNA]</scope>
    <source>
        <strain evidence="1 2">CECT 7745</strain>
    </source>
</reference>
<dbReference type="Pfam" id="PF01963">
    <property type="entry name" value="TraB_PrgY_gumN"/>
    <property type="match status" value="1"/>
</dbReference>
<dbReference type="Proteomes" id="UP000193224">
    <property type="component" value="Unassembled WGS sequence"/>
</dbReference>
<sequence length="328" mass="36958">MIRIFAFFLFVSLPVAGFARCDGTDLIEALPDADRAALMDRAEATAYPQGLLWQATRDDTAITIFGTYHFEHDHTAQHLTNLKPLIDHADMVYLEVSNDDQKQLQRDLANDPSLMFITKGDTLPDLLGEEDWQRLAEELHARAIPGFMAAKFKPFWAAMMLGVGPCESKSAMKSDNGIDKQIGEYAASVGKPSRSLEDYRKLLTLFDSFPQEEQLDMIRLMFAWPGNADDMSYTLRQRYLAQEIALIWEFSRQISLEFGGPDATADFALFEDQLLIRRNHGWIDVLMQDALGQRVFLAVGAAHLPGEHGVLQLLEDQGFKIARLPFNG</sequence>
<keyword evidence="2" id="KW-1185">Reference proteome</keyword>
<dbReference type="InterPro" id="IPR002816">
    <property type="entry name" value="TraB/PrgY/GumN_fam"/>
</dbReference>